<evidence type="ECO:0000313" key="13">
    <source>
        <dbReference type="EMBL" id="RRJ83306.1"/>
    </source>
</evidence>
<evidence type="ECO:0000256" key="3">
    <source>
        <dbReference type="ARBA" id="ARBA00013014"/>
    </source>
</evidence>
<dbReference type="NCBIfam" id="TIGR00745">
    <property type="entry name" value="apbA_panE"/>
    <property type="match status" value="1"/>
</dbReference>
<protein>
    <recommendedName>
        <fullName evidence="4 10">2-dehydropantoate 2-reductase</fullName>
        <ecNumber evidence="3 10">1.1.1.169</ecNumber>
    </recommendedName>
    <alternativeName>
        <fullName evidence="8 10">Ketopantoate reductase</fullName>
    </alternativeName>
</protein>
<proteinExistence type="inferred from homology"/>
<dbReference type="InterPro" id="IPR013328">
    <property type="entry name" value="6PGD_dom2"/>
</dbReference>
<dbReference type="UniPathway" id="UPA00028">
    <property type="reaction ID" value="UER00004"/>
</dbReference>
<evidence type="ECO:0000256" key="4">
    <source>
        <dbReference type="ARBA" id="ARBA00019465"/>
    </source>
</evidence>
<dbReference type="SUPFAM" id="SSF48179">
    <property type="entry name" value="6-phosphogluconate dehydrogenase C-terminal domain-like"/>
    <property type="match status" value="1"/>
</dbReference>
<dbReference type="PANTHER" id="PTHR43765">
    <property type="entry name" value="2-DEHYDROPANTOATE 2-REDUCTASE-RELATED"/>
    <property type="match status" value="1"/>
</dbReference>
<dbReference type="PANTHER" id="PTHR43765:SF2">
    <property type="entry name" value="2-DEHYDROPANTOATE 2-REDUCTASE"/>
    <property type="match status" value="1"/>
</dbReference>
<accession>A0A3P3VNT4</accession>
<evidence type="ECO:0000259" key="12">
    <source>
        <dbReference type="Pfam" id="PF08546"/>
    </source>
</evidence>
<keyword evidence="7 10" id="KW-0560">Oxidoreductase</keyword>
<evidence type="ECO:0000256" key="9">
    <source>
        <dbReference type="ARBA" id="ARBA00048793"/>
    </source>
</evidence>
<dbReference type="InterPro" id="IPR003710">
    <property type="entry name" value="ApbA"/>
</dbReference>
<dbReference type="EMBL" id="QWEZ01000002">
    <property type="protein sequence ID" value="RRJ83306.1"/>
    <property type="molecule type" value="Genomic_DNA"/>
</dbReference>
<dbReference type="SUPFAM" id="SSF51735">
    <property type="entry name" value="NAD(P)-binding Rossmann-fold domains"/>
    <property type="match status" value="1"/>
</dbReference>
<comment type="function">
    <text evidence="10">Catalyzes the NADPH-dependent reduction of ketopantoate into pantoic acid.</text>
</comment>
<dbReference type="GO" id="GO:0005737">
    <property type="term" value="C:cytoplasm"/>
    <property type="evidence" value="ECO:0007669"/>
    <property type="project" value="TreeGrafter"/>
</dbReference>
<sequence>MPMPSTGTAPCPDPGWTVLGAGAMGSLWAARLAQQGVGVHLLARQERQGSLRLRESADSAAIELPLAQHRLESLAHPIERLLLCCKAPDALPAIEQALPHLSNNARVVLCQNGLGSQQQIIKRFPQLDIYCLSTTEGAYLPAPHEVVHAGHGQSWLGKLHASDSDHSPELVSSLGQSGLRIQHDPQIGDRLWMKLAINASINGLTALYQCRNGDLLEGEKRGRLEALSDETRSLYRQLGMGFAEQIPRQVRQVCRDTAANYSSTYQDSQCGRATELPFINGFILQQAQAIGLTMPEHKRLLEELERRGIH</sequence>
<evidence type="ECO:0000256" key="6">
    <source>
        <dbReference type="ARBA" id="ARBA00022857"/>
    </source>
</evidence>
<dbReference type="AlphaFoldDB" id="A0A3P3VNT4"/>
<evidence type="ECO:0000313" key="14">
    <source>
        <dbReference type="Proteomes" id="UP000280792"/>
    </source>
</evidence>
<dbReference type="Gene3D" id="1.10.1040.10">
    <property type="entry name" value="N-(1-d-carboxylethyl)-l-norvaline Dehydrogenase, domain 2"/>
    <property type="match status" value="1"/>
</dbReference>
<evidence type="ECO:0000256" key="7">
    <source>
        <dbReference type="ARBA" id="ARBA00023002"/>
    </source>
</evidence>
<feature type="domain" description="Ketopantoate reductase N-terminal" evidence="11">
    <location>
        <begin position="16"/>
        <end position="159"/>
    </location>
</feature>
<reference evidence="13 14" key="2">
    <citation type="submission" date="2018-12" db="EMBL/GenBank/DDBJ databases">
        <title>Simiduia agarivorans gen. nov., sp. nov., a marine, agarolytic bacterium isolated from shallow coastal water from Keelung, Taiwan.</title>
        <authorList>
            <person name="Shieh W.Y."/>
        </authorList>
    </citation>
    <scope>NUCLEOTIDE SEQUENCE [LARGE SCALE GENOMIC DNA]</scope>
    <source>
        <strain evidence="13 14">GTF-13</strain>
    </source>
</reference>
<dbReference type="InterPro" id="IPR013332">
    <property type="entry name" value="KPR_N"/>
</dbReference>
<comment type="catalytic activity">
    <reaction evidence="9 10">
        <text>(R)-pantoate + NADP(+) = 2-dehydropantoate + NADPH + H(+)</text>
        <dbReference type="Rhea" id="RHEA:16233"/>
        <dbReference type="ChEBI" id="CHEBI:11561"/>
        <dbReference type="ChEBI" id="CHEBI:15378"/>
        <dbReference type="ChEBI" id="CHEBI:15980"/>
        <dbReference type="ChEBI" id="CHEBI:57783"/>
        <dbReference type="ChEBI" id="CHEBI:58349"/>
        <dbReference type="EC" id="1.1.1.169"/>
    </reaction>
</comment>
<dbReference type="InterPro" id="IPR013752">
    <property type="entry name" value="KPA_reductase"/>
</dbReference>
<dbReference type="Gene3D" id="3.40.50.720">
    <property type="entry name" value="NAD(P)-binding Rossmann-like Domain"/>
    <property type="match status" value="1"/>
</dbReference>
<evidence type="ECO:0000256" key="8">
    <source>
        <dbReference type="ARBA" id="ARBA00032024"/>
    </source>
</evidence>
<comment type="caution">
    <text evidence="13">The sequence shown here is derived from an EMBL/GenBank/DDBJ whole genome shotgun (WGS) entry which is preliminary data.</text>
</comment>
<dbReference type="Pfam" id="PF02558">
    <property type="entry name" value="ApbA"/>
    <property type="match status" value="1"/>
</dbReference>
<dbReference type="GO" id="GO:0015940">
    <property type="term" value="P:pantothenate biosynthetic process"/>
    <property type="evidence" value="ECO:0007669"/>
    <property type="project" value="UniProtKB-UniPathway"/>
</dbReference>
<organism evidence="13 14">
    <name type="scientific">Aestuariirhabdus litorea</name>
    <dbReference type="NCBI Taxonomy" id="2528527"/>
    <lineage>
        <taxon>Bacteria</taxon>
        <taxon>Pseudomonadati</taxon>
        <taxon>Pseudomonadota</taxon>
        <taxon>Gammaproteobacteria</taxon>
        <taxon>Oceanospirillales</taxon>
        <taxon>Aestuariirhabdaceae</taxon>
        <taxon>Aestuariirhabdus</taxon>
    </lineage>
</organism>
<dbReference type="GO" id="GO:0050661">
    <property type="term" value="F:NADP binding"/>
    <property type="evidence" value="ECO:0007669"/>
    <property type="project" value="TreeGrafter"/>
</dbReference>
<keyword evidence="6 10" id="KW-0521">NADP</keyword>
<comment type="pathway">
    <text evidence="1 10">Cofactor biosynthesis; (R)-pantothenate biosynthesis; (R)-pantoate from 3-methyl-2-oxobutanoate: step 2/2.</text>
</comment>
<evidence type="ECO:0000256" key="10">
    <source>
        <dbReference type="RuleBase" id="RU362068"/>
    </source>
</evidence>
<keyword evidence="14" id="KW-1185">Reference proteome</keyword>
<evidence type="ECO:0000259" key="11">
    <source>
        <dbReference type="Pfam" id="PF02558"/>
    </source>
</evidence>
<dbReference type="InterPro" id="IPR036291">
    <property type="entry name" value="NAD(P)-bd_dom_sf"/>
</dbReference>
<dbReference type="EC" id="1.1.1.169" evidence="3 10"/>
<keyword evidence="5 10" id="KW-0566">Pantothenate biosynthesis</keyword>
<feature type="domain" description="Ketopantoate reductase C-terminal" evidence="12">
    <location>
        <begin position="189"/>
        <end position="304"/>
    </location>
</feature>
<dbReference type="GO" id="GO:0008677">
    <property type="term" value="F:2-dehydropantoate 2-reductase activity"/>
    <property type="evidence" value="ECO:0007669"/>
    <property type="project" value="UniProtKB-EC"/>
</dbReference>
<evidence type="ECO:0000256" key="1">
    <source>
        <dbReference type="ARBA" id="ARBA00004994"/>
    </source>
</evidence>
<evidence type="ECO:0000256" key="5">
    <source>
        <dbReference type="ARBA" id="ARBA00022655"/>
    </source>
</evidence>
<dbReference type="Proteomes" id="UP000280792">
    <property type="component" value="Unassembled WGS sequence"/>
</dbReference>
<dbReference type="InterPro" id="IPR008927">
    <property type="entry name" value="6-PGluconate_DH-like_C_sf"/>
</dbReference>
<reference evidence="13 14" key="1">
    <citation type="submission" date="2018-08" db="EMBL/GenBank/DDBJ databases">
        <authorList>
            <person name="Khan S.A."/>
        </authorList>
    </citation>
    <scope>NUCLEOTIDE SEQUENCE [LARGE SCALE GENOMIC DNA]</scope>
    <source>
        <strain evidence="13 14">GTF-13</strain>
    </source>
</reference>
<name>A0A3P3VNT4_9GAMM</name>
<gene>
    <name evidence="13" type="ORF">D0544_15910</name>
</gene>
<dbReference type="InterPro" id="IPR050838">
    <property type="entry name" value="Ketopantoate_reductase"/>
</dbReference>
<evidence type="ECO:0000256" key="2">
    <source>
        <dbReference type="ARBA" id="ARBA00007870"/>
    </source>
</evidence>
<comment type="similarity">
    <text evidence="2 10">Belongs to the ketopantoate reductase family.</text>
</comment>
<dbReference type="Pfam" id="PF08546">
    <property type="entry name" value="ApbA_C"/>
    <property type="match status" value="1"/>
</dbReference>